<dbReference type="EMBL" id="BSFQ01000004">
    <property type="protein sequence ID" value="GLL10286.1"/>
    <property type="molecule type" value="Genomic_DNA"/>
</dbReference>
<gene>
    <name evidence="4" type="ORF">GCM10017577_14260</name>
</gene>
<sequence length="708" mass="74431">MPTYYVASDIGGTFTDTVVIDADGGARPDGRAGRVGRYKSSTVPDNPAQGVLDTLELAAEERGVPLAELLGAVEVFAHGTTIATNAMLEGRTKKVGLIQTRGFGDTLTIMRGFKGIGLDEEEVKRFRTLVKQPAAVPRRLTAEVTERIDYAGRVVCPLDEADVRRALAELRAAGAEVFAVSLLWSFANGAHERRVAEIIAEEVPGASVTLSSEFLPRIGEYERTLTTAVNASLRPVLKTSLDSFESTLSKAGLRADPLLMQSNGGLATFTEVEKRAAATVMSGPVGGVVASQFLGARSGHRNVVTTDMGGTSFDVGLVLDGRPVMSNTTLIGRDELALPSVAVRAIGAGAGSIASVRGGVLQVGPESAGARPGPACYGRGGTLPTVADADLVLGYLNPDNFLGGRLTLDVDKARGAIDEHVAKPTGLTVEQAAEGIKTIVDARMADLVRQVTVEQGYDPTDFAVFAYGGAGPLHAFSYGAELGCPQIVVPITASVHSAFGIGCSDLTMVEELSKPMQTPPGTTDHASALPPAELNATFDELAARARRDLVAAGAAEDSIRYVRSVEIRFRAQIHVLTVPFESDVLTAADVNGMVERFVEVYEGRFGKGAAFLEGGVEITTFRVVATSPVPRADFDTGALGEAAGEPGLRKVFSGGEWRDATVYRAEHLHDGLHIEGLAIVELRDTTVVIGPGQDAEVDGSGDIVIRNR</sequence>
<dbReference type="InterPro" id="IPR002821">
    <property type="entry name" value="Hydantoinase_A"/>
</dbReference>
<dbReference type="PANTHER" id="PTHR11365:SF23">
    <property type="entry name" value="HYPOTHETICAL 5-OXOPROLINASE (EUROFUNG)-RELATED"/>
    <property type="match status" value="1"/>
</dbReference>
<dbReference type="InterPro" id="IPR008040">
    <property type="entry name" value="Hydant_A_N"/>
</dbReference>
<comment type="caution">
    <text evidence="4">The sequence shown here is derived from an EMBL/GenBank/DDBJ whole genome shotgun (WGS) entry which is preliminary data.</text>
</comment>
<evidence type="ECO:0000259" key="3">
    <source>
        <dbReference type="Pfam" id="PF19278"/>
    </source>
</evidence>
<reference evidence="4" key="2">
    <citation type="submission" date="2023-01" db="EMBL/GenBank/DDBJ databases">
        <authorList>
            <person name="Sun Q."/>
            <person name="Evtushenko L."/>
        </authorList>
    </citation>
    <scope>NUCLEOTIDE SEQUENCE</scope>
    <source>
        <strain evidence="4">VKM Ac-1069</strain>
    </source>
</reference>
<dbReference type="InterPro" id="IPR049517">
    <property type="entry name" value="ACX-like_C"/>
</dbReference>
<feature type="domain" description="Acetophenone carboxylase-like C-terminal" evidence="3">
    <location>
        <begin position="532"/>
        <end position="698"/>
    </location>
</feature>
<dbReference type="GO" id="GO:0006749">
    <property type="term" value="P:glutathione metabolic process"/>
    <property type="evidence" value="ECO:0007669"/>
    <property type="project" value="TreeGrafter"/>
</dbReference>
<evidence type="ECO:0000313" key="5">
    <source>
        <dbReference type="Proteomes" id="UP001143463"/>
    </source>
</evidence>
<dbReference type="PANTHER" id="PTHR11365">
    <property type="entry name" value="5-OXOPROLINASE RELATED"/>
    <property type="match status" value="1"/>
</dbReference>
<dbReference type="Pfam" id="PF19278">
    <property type="entry name" value="Hydant_A_C"/>
    <property type="match status" value="1"/>
</dbReference>
<organism evidence="4 5">
    <name type="scientific">Pseudonocardia halophobica</name>
    <dbReference type="NCBI Taxonomy" id="29401"/>
    <lineage>
        <taxon>Bacteria</taxon>
        <taxon>Bacillati</taxon>
        <taxon>Actinomycetota</taxon>
        <taxon>Actinomycetes</taxon>
        <taxon>Pseudonocardiales</taxon>
        <taxon>Pseudonocardiaceae</taxon>
        <taxon>Pseudonocardia</taxon>
    </lineage>
</organism>
<name>A0A9W6NV92_9PSEU</name>
<proteinExistence type="predicted"/>
<evidence type="ECO:0000259" key="1">
    <source>
        <dbReference type="Pfam" id="PF01968"/>
    </source>
</evidence>
<accession>A0A9W6NV92</accession>
<dbReference type="AlphaFoldDB" id="A0A9W6NV92"/>
<dbReference type="GO" id="GO:0017168">
    <property type="term" value="F:5-oxoprolinase (ATP-hydrolyzing) activity"/>
    <property type="evidence" value="ECO:0007669"/>
    <property type="project" value="TreeGrafter"/>
</dbReference>
<dbReference type="Pfam" id="PF01968">
    <property type="entry name" value="Hydantoinase_A"/>
    <property type="match status" value="1"/>
</dbReference>
<reference evidence="4" key="1">
    <citation type="journal article" date="2014" name="Int. J. Syst. Evol. Microbiol.">
        <title>Complete genome sequence of Corynebacterium casei LMG S-19264T (=DSM 44701T), isolated from a smear-ripened cheese.</title>
        <authorList>
            <consortium name="US DOE Joint Genome Institute (JGI-PGF)"/>
            <person name="Walter F."/>
            <person name="Albersmeier A."/>
            <person name="Kalinowski J."/>
            <person name="Ruckert C."/>
        </authorList>
    </citation>
    <scope>NUCLEOTIDE SEQUENCE</scope>
    <source>
        <strain evidence="4">VKM Ac-1069</strain>
    </source>
</reference>
<dbReference type="GO" id="GO:0005829">
    <property type="term" value="C:cytosol"/>
    <property type="evidence" value="ECO:0007669"/>
    <property type="project" value="TreeGrafter"/>
</dbReference>
<keyword evidence="5" id="KW-1185">Reference proteome</keyword>
<feature type="domain" description="Hydantoinase/oxoprolinase N-terminal" evidence="2">
    <location>
        <begin position="7"/>
        <end position="202"/>
    </location>
</feature>
<protein>
    <submittedName>
        <fullName evidence="4">5-oxoprolinase</fullName>
    </submittedName>
</protein>
<dbReference type="InterPro" id="IPR045079">
    <property type="entry name" value="Oxoprolinase-like"/>
</dbReference>
<dbReference type="RefSeq" id="WP_037040659.1">
    <property type="nucleotide sequence ID" value="NZ_BAAAUZ010000004.1"/>
</dbReference>
<dbReference type="Proteomes" id="UP001143463">
    <property type="component" value="Unassembled WGS sequence"/>
</dbReference>
<feature type="domain" description="Hydantoinase A/oxoprolinase" evidence="1">
    <location>
        <begin position="223"/>
        <end position="507"/>
    </location>
</feature>
<evidence type="ECO:0000313" key="4">
    <source>
        <dbReference type="EMBL" id="GLL10286.1"/>
    </source>
</evidence>
<dbReference type="Pfam" id="PF05378">
    <property type="entry name" value="Hydant_A_N"/>
    <property type="match status" value="1"/>
</dbReference>
<evidence type="ECO:0000259" key="2">
    <source>
        <dbReference type="Pfam" id="PF05378"/>
    </source>
</evidence>